<dbReference type="STRING" id="2025994.A0A2T2ZVA8"/>
<dbReference type="Proteomes" id="UP000241462">
    <property type="component" value="Unassembled WGS sequence"/>
</dbReference>
<accession>A0A2T2ZVA8</accession>
<reference evidence="1 2" key="1">
    <citation type="journal article" date="2018" name="Mycol. Prog.">
        <title>Coniella lustricola, a new species from submerged detritus.</title>
        <authorList>
            <person name="Raudabaugh D.B."/>
            <person name="Iturriaga T."/>
            <person name="Carver A."/>
            <person name="Mondo S."/>
            <person name="Pangilinan J."/>
            <person name="Lipzen A."/>
            <person name="He G."/>
            <person name="Amirebrahimi M."/>
            <person name="Grigoriev I.V."/>
            <person name="Miller A.N."/>
        </authorList>
    </citation>
    <scope>NUCLEOTIDE SEQUENCE [LARGE SCALE GENOMIC DNA]</scope>
    <source>
        <strain evidence="1 2">B22-T-1</strain>
    </source>
</reference>
<dbReference type="Gene3D" id="3.30.559.30">
    <property type="entry name" value="Nonribosomal peptide synthetase, condensation domain"/>
    <property type="match status" value="1"/>
</dbReference>
<protein>
    <recommendedName>
        <fullName evidence="3">Alcohol acetyltransferase</fullName>
    </recommendedName>
</protein>
<dbReference type="InParanoid" id="A0A2T2ZVA8"/>
<sequence length="507" mass="56380">MAPTIVRKCGNLEHYSTARHNLGFYRGIANSCQYEITTEQLRGRPAQKVVEEAVARVILRLDGLRVGISGEDTKQAYFVQVPSIDLQDFIEWKKVTAAEQALYDEQVLQVIKNRLEQLWPDIVNRPPWQLLVVENTLSSSDLVVLDVVFTSHHALADGKSTLLFHETFLEELNRPSAPVPKVRNHILTCDEPPRLAPSQDDLVQFKISWPFYLKTLWGEFGPAWLKPTPQLLPWTGKVVTLEPQRLNLRLVPIGAKTVQRLLAACRAHETTISGLLHALVLASLARRVPAHEASSFAGETAISLLPWAQPPSSQADLDLTKMLTDLNTGTHMQWDAATVGQLRSCSRQSPAENNKFEETVFWPLAKAWRETMKAKLATIPNDDVVGLMQYIRNYNNWALQKVGKPRSSTWALSNIGTIKGTLKTDNQAHAAWRINRALFSQPVSIIGAGIAVNVVGVVDGPVNAVLSWQDTIIDETIVDGLVEDLGAWLERFENDGNFGVFGGGKTD</sequence>
<dbReference type="OrthoDB" id="2150604at2759"/>
<organism evidence="1 2">
    <name type="scientific">Coniella lustricola</name>
    <dbReference type="NCBI Taxonomy" id="2025994"/>
    <lineage>
        <taxon>Eukaryota</taxon>
        <taxon>Fungi</taxon>
        <taxon>Dikarya</taxon>
        <taxon>Ascomycota</taxon>
        <taxon>Pezizomycotina</taxon>
        <taxon>Sordariomycetes</taxon>
        <taxon>Sordariomycetidae</taxon>
        <taxon>Diaporthales</taxon>
        <taxon>Schizoparmaceae</taxon>
        <taxon>Coniella</taxon>
    </lineage>
</organism>
<evidence type="ECO:0000313" key="2">
    <source>
        <dbReference type="Proteomes" id="UP000241462"/>
    </source>
</evidence>
<dbReference type="Gene3D" id="3.30.559.10">
    <property type="entry name" value="Chloramphenicol acetyltransferase-like domain"/>
    <property type="match status" value="1"/>
</dbReference>
<name>A0A2T2ZVA8_9PEZI</name>
<keyword evidence="2" id="KW-1185">Reference proteome</keyword>
<evidence type="ECO:0008006" key="3">
    <source>
        <dbReference type="Google" id="ProtNLM"/>
    </source>
</evidence>
<gene>
    <name evidence="1" type="ORF">BD289DRAFT_445106</name>
</gene>
<dbReference type="GO" id="GO:0008080">
    <property type="term" value="F:N-acetyltransferase activity"/>
    <property type="evidence" value="ECO:0007669"/>
    <property type="project" value="TreeGrafter"/>
</dbReference>
<dbReference type="AlphaFoldDB" id="A0A2T2ZVA8"/>
<dbReference type="InterPro" id="IPR023213">
    <property type="entry name" value="CAT-like_dom_sf"/>
</dbReference>
<dbReference type="PANTHER" id="PTHR28037">
    <property type="entry name" value="ALCOHOL O-ACETYLTRANSFERASE 1-RELATED"/>
    <property type="match status" value="1"/>
</dbReference>
<proteinExistence type="predicted"/>
<dbReference type="InterPro" id="IPR052058">
    <property type="entry name" value="Alcohol_O-acetyltransferase"/>
</dbReference>
<dbReference type="InterPro" id="IPR010828">
    <property type="entry name" value="Atf2/Sli1-like"/>
</dbReference>
<dbReference type="EMBL" id="KZ678646">
    <property type="protein sequence ID" value="PSR77670.1"/>
    <property type="molecule type" value="Genomic_DNA"/>
</dbReference>
<dbReference type="SUPFAM" id="SSF52777">
    <property type="entry name" value="CoA-dependent acyltransferases"/>
    <property type="match status" value="1"/>
</dbReference>
<dbReference type="PANTHER" id="PTHR28037:SF1">
    <property type="entry name" value="ALCOHOL O-ACETYLTRANSFERASE 1-RELATED"/>
    <property type="match status" value="1"/>
</dbReference>
<dbReference type="Pfam" id="PF07247">
    <property type="entry name" value="AATase"/>
    <property type="match status" value="2"/>
</dbReference>
<evidence type="ECO:0000313" key="1">
    <source>
        <dbReference type="EMBL" id="PSR77670.1"/>
    </source>
</evidence>